<sequence>MKNKDYLYLDHAASTPMRKAAITEYVTAESFGFANSSGGHKLSRDSKNLLEDSREKIASLLDVAPGEIIFTSGGTEADNWTIKSLFNSTKLDENLVTSNIEHEAVLASAEWVSSLGHKVNYAKSNNEGLVEEDEFLDHVNEKTIVASLMWGNNETGVIQPISQISKALKSANESTLFHSDVVQGIISENINFHNSGIESAAISAHKIGGPKGVGAMFINNKYKLPSFLHGGKQELERRAGTVDVPGIASFAAALEEQQNKFDDEVGMMKEEREIFEDKLKNSLEVVIVGDSIDRLPHISNIQFADINSEVLLIELDLNGLGVSRGSACASGAQKPSHVLEAMNVDEKFINNHLRFSFGWSNQKGDGSKAADIVIKAVQGMK</sequence>
<dbReference type="AlphaFoldDB" id="S5DQV0"/>
<dbReference type="Gene3D" id="1.10.260.50">
    <property type="match status" value="1"/>
</dbReference>
<protein>
    <submittedName>
        <fullName evidence="10">Cysteine sulfinate desulfinase/cysteine desulfurase</fullName>
    </submittedName>
</protein>
<name>S5DQV0_9ACTN</name>
<dbReference type="PANTHER" id="PTHR11601:SF34">
    <property type="entry name" value="CYSTEINE DESULFURASE"/>
    <property type="match status" value="1"/>
</dbReference>
<keyword evidence="5" id="KW-0663">Pyridoxal phosphate</keyword>
<keyword evidence="3" id="KW-0808">Transferase</keyword>
<evidence type="ECO:0000256" key="5">
    <source>
        <dbReference type="ARBA" id="ARBA00022898"/>
    </source>
</evidence>
<evidence type="ECO:0000313" key="10">
    <source>
        <dbReference type="EMBL" id="AGQ19270.1"/>
    </source>
</evidence>
<keyword evidence="6" id="KW-0408">Iron</keyword>
<evidence type="ECO:0000259" key="9">
    <source>
        <dbReference type="Pfam" id="PF00266"/>
    </source>
</evidence>
<keyword evidence="7" id="KW-0411">Iron-sulfur</keyword>
<comment type="cofactor">
    <cofactor evidence="1">
        <name>pyridoxal 5'-phosphate</name>
        <dbReference type="ChEBI" id="CHEBI:597326"/>
    </cofactor>
</comment>
<proteinExistence type="inferred from homology"/>
<evidence type="ECO:0000256" key="2">
    <source>
        <dbReference type="ARBA" id="ARBA00006490"/>
    </source>
</evidence>
<dbReference type="PANTHER" id="PTHR11601">
    <property type="entry name" value="CYSTEINE DESULFURYLASE FAMILY MEMBER"/>
    <property type="match status" value="1"/>
</dbReference>
<keyword evidence="4" id="KW-0479">Metal-binding</keyword>
<dbReference type="InterPro" id="IPR015422">
    <property type="entry name" value="PyrdxlP-dep_Trfase_small"/>
</dbReference>
<comment type="catalytic activity">
    <reaction evidence="8">
        <text>(sulfur carrier)-H + L-cysteine = (sulfur carrier)-SH + L-alanine</text>
        <dbReference type="Rhea" id="RHEA:43892"/>
        <dbReference type="Rhea" id="RHEA-COMP:14737"/>
        <dbReference type="Rhea" id="RHEA-COMP:14739"/>
        <dbReference type="ChEBI" id="CHEBI:29917"/>
        <dbReference type="ChEBI" id="CHEBI:35235"/>
        <dbReference type="ChEBI" id="CHEBI:57972"/>
        <dbReference type="ChEBI" id="CHEBI:64428"/>
        <dbReference type="EC" id="2.8.1.7"/>
    </reaction>
</comment>
<feature type="domain" description="Aminotransferase class V" evidence="9">
    <location>
        <begin position="8"/>
        <end position="363"/>
    </location>
</feature>
<dbReference type="Gene3D" id="3.40.640.10">
    <property type="entry name" value="Type I PLP-dependent aspartate aminotransferase-like (Major domain)"/>
    <property type="match status" value="1"/>
</dbReference>
<dbReference type="GO" id="GO:0031071">
    <property type="term" value="F:cysteine desulfurase activity"/>
    <property type="evidence" value="ECO:0007669"/>
    <property type="project" value="UniProtKB-EC"/>
</dbReference>
<dbReference type="GO" id="GO:0051536">
    <property type="term" value="F:iron-sulfur cluster binding"/>
    <property type="evidence" value="ECO:0007669"/>
    <property type="project" value="UniProtKB-KW"/>
</dbReference>
<dbReference type="SUPFAM" id="SSF53383">
    <property type="entry name" value="PLP-dependent transferases"/>
    <property type="match status" value="1"/>
</dbReference>
<accession>S5DQV0</accession>
<comment type="similarity">
    <text evidence="2">Belongs to the class-V pyridoxal-phosphate-dependent aminotransferase family. NifS/IscS subfamily.</text>
</comment>
<dbReference type="InterPro" id="IPR015421">
    <property type="entry name" value="PyrdxlP-dep_Trfase_major"/>
</dbReference>
<organism evidence="10">
    <name type="scientific">Candidatus Actinomarina minuta</name>
    <dbReference type="NCBI Taxonomy" id="1389454"/>
    <lineage>
        <taxon>Bacteria</taxon>
        <taxon>Bacillati</taxon>
        <taxon>Actinomycetota</taxon>
        <taxon>Actinomycetes</taxon>
        <taxon>Candidatus Actinomarinidae</taxon>
        <taxon>Candidatus Actinomarinales</taxon>
        <taxon>Candidatus Actinomarineae</taxon>
        <taxon>Candidatus Actinomarinaceae</taxon>
        <taxon>Candidatus Actinomarina</taxon>
    </lineage>
</organism>
<dbReference type="InterPro" id="IPR015424">
    <property type="entry name" value="PyrdxlP-dep_Trfase"/>
</dbReference>
<dbReference type="Pfam" id="PF00266">
    <property type="entry name" value="Aminotran_5"/>
    <property type="match status" value="1"/>
</dbReference>
<evidence type="ECO:0000256" key="3">
    <source>
        <dbReference type="ARBA" id="ARBA00022679"/>
    </source>
</evidence>
<dbReference type="PIRSF" id="PIRSF005572">
    <property type="entry name" value="NifS"/>
    <property type="match status" value="1"/>
</dbReference>
<evidence type="ECO:0000256" key="7">
    <source>
        <dbReference type="ARBA" id="ARBA00023014"/>
    </source>
</evidence>
<evidence type="ECO:0000256" key="4">
    <source>
        <dbReference type="ARBA" id="ARBA00022723"/>
    </source>
</evidence>
<dbReference type="EMBL" id="KC811127">
    <property type="protein sequence ID" value="AGQ19270.1"/>
    <property type="molecule type" value="Genomic_DNA"/>
</dbReference>
<evidence type="ECO:0000256" key="1">
    <source>
        <dbReference type="ARBA" id="ARBA00001933"/>
    </source>
</evidence>
<evidence type="ECO:0000256" key="8">
    <source>
        <dbReference type="ARBA" id="ARBA00050776"/>
    </source>
</evidence>
<evidence type="ECO:0000256" key="6">
    <source>
        <dbReference type="ARBA" id="ARBA00023004"/>
    </source>
</evidence>
<dbReference type="InterPro" id="IPR000192">
    <property type="entry name" value="Aminotrans_V_dom"/>
</dbReference>
<dbReference type="InterPro" id="IPR016454">
    <property type="entry name" value="Cysteine_dSase"/>
</dbReference>
<dbReference type="GO" id="GO:0046872">
    <property type="term" value="F:metal ion binding"/>
    <property type="evidence" value="ECO:0007669"/>
    <property type="project" value="UniProtKB-KW"/>
</dbReference>
<dbReference type="Gene3D" id="3.90.1150.10">
    <property type="entry name" value="Aspartate Aminotransferase, domain 1"/>
    <property type="match status" value="1"/>
</dbReference>
<reference evidence="10" key="1">
    <citation type="journal article" date="2013" name="Sci. Rep.">
        <title>Metagenomics uncovers a new group of low GC and ultra-small marine Actinobacteria.</title>
        <authorList>
            <person name="Ghai R."/>
            <person name="Mizuno C.M."/>
            <person name="Picazo A."/>
            <person name="Camacho A."/>
            <person name="Rodriguez-Valera F."/>
        </authorList>
    </citation>
    <scope>NUCLEOTIDE SEQUENCE</scope>
</reference>